<name>A0A7R8V3E3_HERIL</name>
<keyword evidence="1" id="KW-0560">Oxidoreductase</keyword>
<evidence type="ECO:0000313" key="4">
    <source>
        <dbReference type="Proteomes" id="UP000594454"/>
    </source>
</evidence>
<dbReference type="OrthoDB" id="823504at2759"/>
<dbReference type="GO" id="GO:0046872">
    <property type="term" value="F:metal ion binding"/>
    <property type="evidence" value="ECO:0007669"/>
    <property type="project" value="UniProtKB-KW"/>
</dbReference>
<dbReference type="PROSITE" id="PS50292">
    <property type="entry name" value="PEROXIDASE_3"/>
    <property type="match status" value="1"/>
</dbReference>
<evidence type="ECO:0000313" key="3">
    <source>
        <dbReference type="EMBL" id="CAD7092165.1"/>
    </source>
</evidence>
<dbReference type="GO" id="GO:0020037">
    <property type="term" value="F:heme binding"/>
    <property type="evidence" value="ECO:0007669"/>
    <property type="project" value="InterPro"/>
</dbReference>
<accession>A0A7R8V3E3</accession>
<dbReference type="PRINTS" id="PR00457">
    <property type="entry name" value="ANPEROXIDASE"/>
</dbReference>
<dbReference type="InParanoid" id="A0A7R8V3E3"/>
<dbReference type="Pfam" id="PF03098">
    <property type="entry name" value="An_peroxidase"/>
    <property type="match status" value="1"/>
</dbReference>
<keyword evidence="2" id="KW-0349">Heme</keyword>
<dbReference type="InterPro" id="IPR010255">
    <property type="entry name" value="Haem_peroxidase_sf"/>
</dbReference>
<dbReference type="InterPro" id="IPR019791">
    <property type="entry name" value="Haem_peroxidase_animal"/>
</dbReference>
<gene>
    <name evidence="3" type="ORF">HERILL_LOCUS14546</name>
</gene>
<keyword evidence="2" id="KW-0408">Iron</keyword>
<dbReference type="PANTHER" id="PTHR11475:SF86">
    <property type="entry name" value="PEROXIDASE"/>
    <property type="match status" value="1"/>
</dbReference>
<dbReference type="AlphaFoldDB" id="A0A7R8V3E3"/>
<dbReference type="SUPFAM" id="SSF48113">
    <property type="entry name" value="Heme-dependent peroxidases"/>
    <property type="match status" value="1"/>
</dbReference>
<proteinExistence type="predicted"/>
<sequence length="175" mass="19816">MQWGQVVTHDMSIQAGGAQSNCDVKSTTEVCDRAGDARINQNSGLTIFQTILLRKHNRLADTLPGLNPHYFDELLCQTRLINIAQYQYITYYEWLPLMLSAENILKNRLIYPVQGGRYVNDYDLTVEPHVLNSHASAAFRFFHSQIEGRLDLISEVRGLSGALRLSDLLHRPGIS</sequence>
<evidence type="ECO:0008006" key="5">
    <source>
        <dbReference type="Google" id="ProtNLM"/>
    </source>
</evidence>
<dbReference type="GO" id="GO:0004601">
    <property type="term" value="F:peroxidase activity"/>
    <property type="evidence" value="ECO:0007669"/>
    <property type="project" value="UniProtKB-KW"/>
</dbReference>
<feature type="binding site" description="axial binding residue" evidence="2">
    <location>
        <position position="143"/>
    </location>
    <ligand>
        <name>heme b</name>
        <dbReference type="ChEBI" id="CHEBI:60344"/>
    </ligand>
    <ligandPart>
        <name>Fe</name>
        <dbReference type="ChEBI" id="CHEBI:18248"/>
    </ligandPart>
</feature>
<reference evidence="3 4" key="1">
    <citation type="submission" date="2020-11" db="EMBL/GenBank/DDBJ databases">
        <authorList>
            <person name="Wallbank WR R."/>
            <person name="Pardo Diaz C."/>
            <person name="Kozak K."/>
            <person name="Martin S."/>
            <person name="Jiggins C."/>
            <person name="Moest M."/>
            <person name="Warren A I."/>
            <person name="Generalovic N T."/>
            <person name="Byers J.R.P. K."/>
            <person name="Montejo-Kovacevich G."/>
            <person name="Yen C E."/>
        </authorList>
    </citation>
    <scope>NUCLEOTIDE SEQUENCE [LARGE SCALE GENOMIC DNA]</scope>
</reference>
<dbReference type="InterPro" id="IPR037120">
    <property type="entry name" value="Haem_peroxidase_sf_animal"/>
</dbReference>
<dbReference type="EMBL" id="LR899014">
    <property type="protein sequence ID" value="CAD7092165.1"/>
    <property type="molecule type" value="Genomic_DNA"/>
</dbReference>
<evidence type="ECO:0000256" key="2">
    <source>
        <dbReference type="PIRSR" id="PIRSR619791-2"/>
    </source>
</evidence>
<keyword evidence="2" id="KW-0479">Metal-binding</keyword>
<organism evidence="3 4">
    <name type="scientific">Hermetia illucens</name>
    <name type="common">Black soldier fly</name>
    <dbReference type="NCBI Taxonomy" id="343691"/>
    <lineage>
        <taxon>Eukaryota</taxon>
        <taxon>Metazoa</taxon>
        <taxon>Ecdysozoa</taxon>
        <taxon>Arthropoda</taxon>
        <taxon>Hexapoda</taxon>
        <taxon>Insecta</taxon>
        <taxon>Pterygota</taxon>
        <taxon>Neoptera</taxon>
        <taxon>Endopterygota</taxon>
        <taxon>Diptera</taxon>
        <taxon>Brachycera</taxon>
        <taxon>Stratiomyomorpha</taxon>
        <taxon>Stratiomyidae</taxon>
        <taxon>Hermetiinae</taxon>
        <taxon>Hermetia</taxon>
    </lineage>
</organism>
<dbReference type="PANTHER" id="PTHR11475">
    <property type="entry name" value="OXIDASE/PEROXIDASE"/>
    <property type="match status" value="1"/>
</dbReference>
<dbReference type="GO" id="GO:0006979">
    <property type="term" value="P:response to oxidative stress"/>
    <property type="evidence" value="ECO:0007669"/>
    <property type="project" value="InterPro"/>
</dbReference>
<dbReference type="Gene3D" id="1.10.640.10">
    <property type="entry name" value="Haem peroxidase domain superfamily, animal type"/>
    <property type="match status" value="1"/>
</dbReference>
<evidence type="ECO:0000256" key="1">
    <source>
        <dbReference type="ARBA" id="ARBA00022559"/>
    </source>
</evidence>
<keyword evidence="4" id="KW-1185">Reference proteome</keyword>
<dbReference type="Proteomes" id="UP000594454">
    <property type="component" value="Chromosome 6"/>
</dbReference>
<keyword evidence="1" id="KW-0575">Peroxidase</keyword>
<protein>
    <recommendedName>
        <fullName evidence="5">Peroxidase</fullName>
    </recommendedName>
</protein>